<dbReference type="InterPro" id="IPR041700">
    <property type="entry name" value="OMP_b-brl_3"/>
</dbReference>
<dbReference type="Gene3D" id="2.170.130.10">
    <property type="entry name" value="TonB-dependent receptor, plug domain"/>
    <property type="match status" value="1"/>
</dbReference>
<evidence type="ECO:0000256" key="1">
    <source>
        <dbReference type="ARBA" id="ARBA00004571"/>
    </source>
</evidence>
<comment type="subcellular location">
    <subcellularLocation>
        <location evidence="1 7">Cell outer membrane</location>
        <topology evidence="1 7">Multi-pass membrane protein</topology>
    </subcellularLocation>
</comment>
<feature type="signal peptide" evidence="8">
    <location>
        <begin position="1"/>
        <end position="20"/>
    </location>
</feature>
<dbReference type="PANTHER" id="PTHR40980:SF4">
    <property type="entry name" value="TONB-DEPENDENT RECEPTOR-LIKE BETA-BARREL DOMAIN-CONTAINING PROTEIN"/>
    <property type="match status" value="1"/>
</dbReference>
<dbReference type="PROSITE" id="PS52016">
    <property type="entry name" value="TONB_DEPENDENT_REC_3"/>
    <property type="match status" value="1"/>
</dbReference>
<dbReference type="InterPro" id="IPR039426">
    <property type="entry name" value="TonB-dep_rcpt-like"/>
</dbReference>
<name>A0A1M7KXK1_9BACT</name>
<keyword evidence="11" id="KW-1185">Reference proteome</keyword>
<proteinExistence type="inferred from homology"/>
<evidence type="ECO:0000256" key="8">
    <source>
        <dbReference type="SAM" id="SignalP"/>
    </source>
</evidence>
<evidence type="ECO:0000256" key="6">
    <source>
        <dbReference type="ARBA" id="ARBA00023237"/>
    </source>
</evidence>
<dbReference type="Proteomes" id="UP000184420">
    <property type="component" value="Unassembled WGS sequence"/>
</dbReference>
<keyword evidence="4 7" id="KW-0812">Transmembrane</keyword>
<dbReference type="SUPFAM" id="SSF56935">
    <property type="entry name" value="Porins"/>
    <property type="match status" value="1"/>
</dbReference>
<dbReference type="GO" id="GO:0009279">
    <property type="term" value="C:cell outer membrane"/>
    <property type="evidence" value="ECO:0007669"/>
    <property type="project" value="UniProtKB-SubCell"/>
</dbReference>
<dbReference type="STRING" id="1419482.SAMN05444266_11052"/>
<dbReference type="EMBL" id="FRBL01000010">
    <property type="protein sequence ID" value="SHM70341.1"/>
    <property type="molecule type" value="Genomic_DNA"/>
</dbReference>
<dbReference type="InterPro" id="IPR037066">
    <property type="entry name" value="Plug_dom_sf"/>
</dbReference>
<evidence type="ECO:0000256" key="4">
    <source>
        <dbReference type="ARBA" id="ARBA00022692"/>
    </source>
</evidence>
<evidence type="ECO:0000256" key="5">
    <source>
        <dbReference type="ARBA" id="ARBA00023136"/>
    </source>
</evidence>
<keyword evidence="8" id="KW-0732">Signal</keyword>
<organism evidence="10 11">
    <name type="scientific">Chitinophaga jiangningensis</name>
    <dbReference type="NCBI Taxonomy" id="1419482"/>
    <lineage>
        <taxon>Bacteria</taxon>
        <taxon>Pseudomonadati</taxon>
        <taxon>Bacteroidota</taxon>
        <taxon>Chitinophagia</taxon>
        <taxon>Chitinophagales</taxon>
        <taxon>Chitinophagaceae</taxon>
        <taxon>Chitinophaga</taxon>
    </lineage>
</organism>
<keyword evidence="3 7" id="KW-1134">Transmembrane beta strand</keyword>
<evidence type="ECO:0000259" key="9">
    <source>
        <dbReference type="Pfam" id="PF14905"/>
    </source>
</evidence>
<evidence type="ECO:0000313" key="11">
    <source>
        <dbReference type="Proteomes" id="UP000184420"/>
    </source>
</evidence>
<sequence length="812" mass="91488">MRKLMIALGMLMHLMLTANAQKSAAVNGTISVKVSDKAGKPLPFASILLRKTQDSSLVKGELSTENGTCNFSNIPEGEYFIQASQMGFSTHFIPNFQIDASHKKFSFDSIALEPLTKSLQAVNVTAQKPYIEREPGKTILNVESSPTAAGNTALDLLRKAPGVNLDNNENVILQGKSVQVMVDGKLTYLSGEQLTNLLKSTPAENIAQIELMTTPPAKYDASGNGGIINIKTKKGKMTGINGSVNGTFTQGWYPQINGGGNFNWRTEKFNLYGNGSLGEYRNYVQRDFRRTFRDVNDTSMLSQDIKQKNKFNDRSYKAGLDYFINDKHTVGVLVNGYNNSFSSRIPSTTNLFKPGMAPDSILSSYTTNDNNFDNIAVNLNYKGVLDTMGKEISVDADYANFRNQRHMILNDSMLDNHTHQYRNMNGVQNNAATNITIKSLKTDMVFPWGKQGKLETGAKVSFVSTNNVMLYDSLQSGKYVRAYSQSDEFDYQEDVYAAYASYKKSINKTSFNLGGRLEYTRSNGYSHTMDSTVVNNYLNFFPNISVEQKINDKNKLSLSYTRRIDRPEYGQLNPFIFYLDRYTYRQGNPFLKPQYTSTGELSYVLKDKYIFTFNASRINHIIEEFLTQDNDTKITTSTDVNYNHADFMNLNVTVPIDVTKWWHMDNNVNLSYASYLVQVGSGPLETRTNYSYSANTTQSFSLPKDYKIELTGFYQSPFIFGIFKGDPQYNANLGIQKTFLEKKATVKLNVNNLLSVQYFRGRAQYGSLDMSIYNIWQYRTVGIYFSYKFGSNTIKAARDRQTGASAEAKRAG</sequence>
<protein>
    <submittedName>
        <fullName evidence="10">Outer membrane receptor proteins, mostly Fe transport</fullName>
    </submittedName>
</protein>
<dbReference type="RefSeq" id="WP_083550715.1">
    <property type="nucleotide sequence ID" value="NZ_FRBL01000010.1"/>
</dbReference>
<reference evidence="10 11" key="1">
    <citation type="submission" date="2016-11" db="EMBL/GenBank/DDBJ databases">
        <authorList>
            <person name="Jaros S."/>
            <person name="Januszkiewicz K."/>
            <person name="Wedrychowicz H."/>
        </authorList>
    </citation>
    <scope>NUCLEOTIDE SEQUENCE [LARGE SCALE GENOMIC DNA]</scope>
    <source>
        <strain evidence="10 11">DSM 27406</strain>
    </source>
</reference>
<comment type="similarity">
    <text evidence="7">Belongs to the TonB-dependent receptor family.</text>
</comment>
<dbReference type="PANTHER" id="PTHR40980">
    <property type="entry name" value="PLUG DOMAIN-CONTAINING PROTEIN"/>
    <property type="match status" value="1"/>
</dbReference>
<dbReference type="Gene3D" id="2.40.170.20">
    <property type="entry name" value="TonB-dependent receptor, beta-barrel domain"/>
    <property type="match status" value="1"/>
</dbReference>
<dbReference type="GO" id="GO:0030246">
    <property type="term" value="F:carbohydrate binding"/>
    <property type="evidence" value="ECO:0007669"/>
    <property type="project" value="InterPro"/>
</dbReference>
<evidence type="ECO:0000313" key="10">
    <source>
        <dbReference type="EMBL" id="SHM70341.1"/>
    </source>
</evidence>
<keyword evidence="6 7" id="KW-0998">Cell outer membrane</keyword>
<dbReference type="SUPFAM" id="SSF49452">
    <property type="entry name" value="Starch-binding domain-like"/>
    <property type="match status" value="1"/>
</dbReference>
<feature type="chain" id="PRO_5012613221" evidence="8">
    <location>
        <begin position="21"/>
        <end position="812"/>
    </location>
</feature>
<dbReference type="InterPro" id="IPR036942">
    <property type="entry name" value="Beta-barrel_TonB_sf"/>
</dbReference>
<evidence type="ECO:0000256" key="3">
    <source>
        <dbReference type="ARBA" id="ARBA00022452"/>
    </source>
</evidence>
<keyword evidence="2 7" id="KW-0813">Transport</keyword>
<dbReference type="Gene3D" id="2.60.40.1120">
    <property type="entry name" value="Carboxypeptidase-like, regulatory domain"/>
    <property type="match status" value="1"/>
</dbReference>
<evidence type="ECO:0000256" key="2">
    <source>
        <dbReference type="ARBA" id="ARBA00022448"/>
    </source>
</evidence>
<dbReference type="Pfam" id="PF13620">
    <property type="entry name" value="CarboxypepD_reg"/>
    <property type="match status" value="1"/>
</dbReference>
<dbReference type="InterPro" id="IPR013784">
    <property type="entry name" value="Carb-bd-like_fold"/>
</dbReference>
<dbReference type="Pfam" id="PF14905">
    <property type="entry name" value="OMP_b-brl_3"/>
    <property type="match status" value="1"/>
</dbReference>
<feature type="domain" description="Outer membrane protein beta-barrel" evidence="9">
    <location>
        <begin position="385"/>
        <end position="787"/>
    </location>
</feature>
<dbReference type="OrthoDB" id="905812at2"/>
<gene>
    <name evidence="10" type="ORF">SAMN05444266_11052</name>
</gene>
<evidence type="ECO:0000256" key="7">
    <source>
        <dbReference type="PROSITE-ProRule" id="PRU01360"/>
    </source>
</evidence>
<keyword evidence="10" id="KW-0675">Receptor</keyword>
<keyword evidence="5 7" id="KW-0472">Membrane</keyword>
<accession>A0A1M7KXK1</accession>
<dbReference type="AlphaFoldDB" id="A0A1M7KXK1"/>